<accession>A0A0D3H149</accession>
<evidence type="ECO:0000256" key="1">
    <source>
        <dbReference type="SAM" id="MobiDB-lite"/>
    </source>
</evidence>
<dbReference type="InterPro" id="IPR001810">
    <property type="entry name" value="F-box_dom"/>
</dbReference>
<feature type="domain" description="F-box" evidence="2">
    <location>
        <begin position="18"/>
        <end position="68"/>
    </location>
</feature>
<dbReference type="Proteomes" id="UP000026960">
    <property type="component" value="Chromosome 8"/>
</dbReference>
<dbReference type="STRING" id="65489.A0A0D3H149"/>
<dbReference type="InterPro" id="IPR036047">
    <property type="entry name" value="F-box-like_dom_sf"/>
</dbReference>
<name>A0A0D3H149_9ORYZ</name>
<dbReference type="Pfam" id="PF24758">
    <property type="entry name" value="LRR_At5g56370"/>
    <property type="match status" value="2"/>
</dbReference>
<dbReference type="HOGENOM" id="CLU_000414_0_0_1"/>
<dbReference type="Gene3D" id="1.20.1280.50">
    <property type="match status" value="1"/>
</dbReference>
<organism evidence="3">
    <name type="scientific">Oryza barthii</name>
    <dbReference type="NCBI Taxonomy" id="65489"/>
    <lineage>
        <taxon>Eukaryota</taxon>
        <taxon>Viridiplantae</taxon>
        <taxon>Streptophyta</taxon>
        <taxon>Embryophyta</taxon>
        <taxon>Tracheophyta</taxon>
        <taxon>Spermatophyta</taxon>
        <taxon>Magnoliopsida</taxon>
        <taxon>Liliopsida</taxon>
        <taxon>Poales</taxon>
        <taxon>Poaceae</taxon>
        <taxon>BOP clade</taxon>
        <taxon>Oryzoideae</taxon>
        <taxon>Oryzeae</taxon>
        <taxon>Oryzinae</taxon>
        <taxon>Oryza</taxon>
    </lineage>
</organism>
<evidence type="ECO:0000313" key="4">
    <source>
        <dbReference type="Proteomes" id="UP000026960"/>
    </source>
</evidence>
<evidence type="ECO:0000313" key="3">
    <source>
        <dbReference type="EnsemblPlants" id="OBART08G17360.1"/>
    </source>
</evidence>
<dbReference type="InterPro" id="IPR050232">
    <property type="entry name" value="FBL13/AtMIF1-like"/>
</dbReference>
<dbReference type="InterPro" id="IPR055411">
    <property type="entry name" value="LRR_FXL15/At3g58940/PEG3-like"/>
</dbReference>
<dbReference type="PROSITE" id="PS50181">
    <property type="entry name" value="FBOX"/>
    <property type="match status" value="3"/>
</dbReference>
<dbReference type="SMART" id="SM00256">
    <property type="entry name" value="FBOX"/>
    <property type="match status" value="4"/>
</dbReference>
<dbReference type="EnsemblPlants" id="OBART08G17360.1">
    <property type="protein sequence ID" value="OBART08G17360.1"/>
    <property type="gene ID" value="OBART08G17360"/>
</dbReference>
<dbReference type="Gene3D" id="3.80.10.10">
    <property type="entry name" value="Ribonuclease Inhibitor"/>
    <property type="match status" value="3"/>
</dbReference>
<dbReference type="SUPFAM" id="SSF81383">
    <property type="entry name" value="F-box domain"/>
    <property type="match status" value="3"/>
</dbReference>
<dbReference type="Gramene" id="OBART08G17360.1">
    <property type="protein sequence ID" value="OBART08G17360.1"/>
    <property type="gene ID" value="OBART08G17360"/>
</dbReference>
<feature type="domain" description="F-box" evidence="2">
    <location>
        <begin position="489"/>
        <end position="539"/>
    </location>
</feature>
<dbReference type="PANTHER" id="PTHR31900">
    <property type="entry name" value="F-BOX/RNI SUPERFAMILY PROTEIN-RELATED"/>
    <property type="match status" value="1"/>
</dbReference>
<dbReference type="InterPro" id="IPR032675">
    <property type="entry name" value="LRR_dom_sf"/>
</dbReference>
<protein>
    <recommendedName>
        <fullName evidence="2">F-box domain-containing protein</fullName>
    </recommendedName>
</protein>
<proteinExistence type="predicted"/>
<dbReference type="Pfam" id="PF00646">
    <property type="entry name" value="F-box"/>
    <property type="match status" value="4"/>
</dbReference>
<feature type="domain" description="F-box" evidence="2">
    <location>
        <begin position="1347"/>
        <end position="1382"/>
    </location>
</feature>
<dbReference type="PANTHER" id="PTHR31900:SF27">
    <property type="entry name" value="FBD DOMAIN-CONTAINING PROTEIN"/>
    <property type="match status" value="1"/>
</dbReference>
<sequence length="1454" mass="164872">MPREEYRAKRRRLPAAEPDFLAGLPPEIVDDIISRLDIRDVVRTSALSRAWRRRWESVRGLDLSFRSSGPAAAISSVLKRAAAPVRGLGLRVPGRRFRRAVRWLRLLPRKRVQSLDLHFEFVFGEKPSLDPSILSCLELTTLVLEGCIFPPSPPPPSFVGFPELTKLSLSEIDLPRHGGRRLEAMIAASPLLVELSLSNVRSLHHWERWFIRGPNLRSGELPRLEHAIVFASAIKTEVLCKILEGISHAETLGFDAITDQFNGNPPERFSFTFQNLRSLDLHACLDQISSTSWVFCILRSAPNLETLEIEVDCDDDEVDAGSVEGFANAQASDDIFPRLRDVWLHSIDCSSNEMCFIKFVLSKARSLELFSVRVTSSRLSYQEACIEMAKYKRASPCAPNLEKLEIEWMMELSKDSQMRKQATTFSLDFDVWLHSISCSSNEMCFIKFVLSKARSLEQLRAEMETSPPRRKPRLPPPPPEGDPTASAVGASLESLPGELLENIVSRLSLRDAVRTSAISRSWIHRWESAPDLRHYWPRRSRPDAICAVLARYSRSVGQFCTWGIRADAFPHIDEWLPLLAAKGVQTLTLSFWDYSDVNVEYYTLHPAIFACGQLTSLHLERCFLPTAPEGFGGFPNLTLLSLVYVGLPENGERKLEAMIRMSPSLVSLELSNVEVTDDDFEDWIIQAPNLERLTITSDIDYGWQIQDLPSIQDANINIEDYSIDRDFVKLLTSLAQVGELELFIPSADGNVLEGISCSFQKLRSLTLHTNFYKASSILSTFGLLTRAPNLLHLEIEITDHENQSDEVDIDFLNALWTNSLFANLDFVSIKSATCWSNEMRFIEFVLSKARLLGEFYIYHDDTGSYSKPREEAIIELAKYKRASPKAKVFFRDMESFLLRFEKGSPPRRKLRPPSPPSLDCLPSEILENIVARLGIREAVRTSAVSGAWRRRWETSPGLSFEWDRGEVDPAIVATVLARYSRPVASFRSGWVEREHSAVTDEWLVLLAGRSVESLILGFAEFDDRRFHTIHSAMFSCRELTELYLENCRLPAAPSGFLEHGDSTLEAMISLSLLLEWLDLRSVCTDGNQMDEWVIRAPNLKHLTIESDYDYLWRVEELPSLQTATVKVDDDSTDRDFVQLLTCFAQVSMLELHLLATEDNALDGLSCSLEKLKSLTLHANFRSVSSILCIFSLLMRCPNIGVLDIEIMGSEFPQNDEIDAEFFNTLETNDLFTNLDDITLRNAPCLSNDMHFIEFVLSRVRLLSKFWVFRDDSNSLSKPSEEAVIEIAKYRRASPKSRVFFRSMELWVSKLHKVLNPVLLDRIIGMVMTPSPGCKLWPSQGDAGTAAAAALDSLPREMLADVISRLPIRETVRTSALSHVSRRCWESVPYLTFCWPRRTPPGAISTALRRYSGLVRKFTNLYIGEEEEEEAPFRYSDRWLLLLSGKGVQSLFLAF</sequence>
<reference evidence="3" key="2">
    <citation type="submission" date="2015-03" db="UniProtKB">
        <authorList>
            <consortium name="EnsemblPlants"/>
        </authorList>
    </citation>
    <scope>IDENTIFICATION</scope>
</reference>
<keyword evidence="4" id="KW-1185">Reference proteome</keyword>
<dbReference type="SUPFAM" id="SSF52047">
    <property type="entry name" value="RNI-like"/>
    <property type="match status" value="3"/>
</dbReference>
<dbReference type="eggNOG" id="ENOG502RRRA">
    <property type="taxonomic scope" value="Eukaryota"/>
</dbReference>
<feature type="region of interest" description="Disordered" evidence="1">
    <location>
        <begin position="461"/>
        <end position="488"/>
    </location>
</feature>
<dbReference type="PaxDb" id="65489-OBART08G17360.1"/>
<evidence type="ECO:0000259" key="2">
    <source>
        <dbReference type="PROSITE" id="PS50181"/>
    </source>
</evidence>
<reference evidence="3" key="1">
    <citation type="journal article" date="2009" name="Rice">
        <title>De Novo Next Generation Sequencing of Plant Genomes.</title>
        <authorList>
            <person name="Rounsley S."/>
            <person name="Marri P.R."/>
            <person name="Yu Y."/>
            <person name="He R."/>
            <person name="Sisneros N."/>
            <person name="Goicoechea J.L."/>
            <person name="Lee S.J."/>
            <person name="Angelova A."/>
            <person name="Kudrna D."/>
            <person name="Luo M."/>
            <person name="Affourtit J."/>
            <person name="Desany B."/>
            <person name="Knight J."/>
            <person name="Niazi F."/>
            <person name="Egholm M."/>
            <person name="Wing R.A."/>
        </authorList>
    </citation>
    <scope>NUCLEOTIDE SEQUENCE [LARGE SCALE GENOMIC DNA]</scope>
    <source>
        <strain evidence="3">cv. IRGC 105608</strain>
    </source>
</reference>